<dbReference type="AlphaFoldDB" id="A0AB34KXQ2"/>
<evidence type="ECO:0000256" key="2">
    <source>
        <dbReference type="ARBA" id="ARBA00022692"/>
    </source>
</evidence>
<evidence type="ECO:0000256" key="5">
    <source>
        <dbReference type="SAM" id="MobiDB-lite"/>
    </source>
</evidence>
<dbReference type="InterPro" id="IPR036259">
    <property type="entry name" value="MFS_trans_sf"/>
</dbReference>
<feature type="transmembrane region" description="Helical" evidence="6">
    <location>
        <begin position="148"/>
        <end position="166"/>
    </location>
</feature>
<keyword evidence="9" id="KW-1185">Reference proteome</keyword>
<dbReference type="GO" id="GO:0005886">
    <property type="term" value="C:plasma membrane"/>
    <property type="evidence" value="ECO:0007669"/>
    <property type="project" value="TreeGrafter"/>
</dbReference>
<gene>
    <name evidence="8" type="ORF">WHR41_03416</name>
</gene>
<evidence type="ECO:0000313" key="9">
    <source>
        <dbReference type="Proteomes" id="UP000803884"/>
    </source>
</evidence>
<feature type="domain" description="Major facilitator superfamily (MFS) profile" evidence="7">
    <location>
        <begin position="53"/>
        <end position="471"/>
    </location>
</feature>
<dbReference type="RefSeq" id="XP_069231198.1">
    <property type="nucleotide sequence ID" value="XM_069372022.1"/>
</dbReference>
<dbReference type="PROSITE" id="PS50850">
    <property type="entry name" value="MFS"/>
    <property type="match status" value="1"/>
</dbReference>
<evidence type="ECO:0000256" key="1">
    <source>
        <dbReference type="ARBA" id="ARBA00004141"/>
    </source>
</evidence>
<organism evidence="8 9">
    <name type="scientific">Cladosporium halotolerans</name>
    <dbReference type="NCBI Taxonomy" id="1052096"/>
    <lineage>
        <taxon>Eukaryota</taxon>
        <taxon>Fungi</taxon>
        <taxon>Dikarya</taxon>
        <taxon>Ascomycota</taxon>
        <taxon>Pezizomycotina</taxon>
        <taxon>Dothideomycetes</taxon>
        <taxon>Dothideomycetidae</taxon>
        <taxon>Cladosporiales</taxon>
        <taxon>Cladosporiaceae</taxon>
        <taxon>Cladosporium</taxon>
    </lineage>
</organism>
<evidence type="ECO:0000313" key="8">
    <source>
        <dbReference type="EMBL" id="KAL1588093.1"/>
    </source>
</evidence>
<protein>
    <recommendedName>
        <fullName evidence="7">Major facilitator superfamily (MFS) profile domain-containing protein</fullName>
    </recommendedName>
</protein>
<keyword evidence="3 6" id="KW-1133">Transmembrane helix</keyword>
<feature type="transmembrane region" description="Helical" evidence="6">
    <location>
        <begin position="347"/>
        <end position="365"/>
    </location>
</feature>
<dbReference type="CDD" id="cd17316">
    <property type="entry name" value="MFS_SV2_like"/>
    <property type="match status" value="1"/>
</dbReference>
<feature type="transmembrane region" description="Helical" evidence="6">
    <location>
        <begin position="118"/>
        <end position="136"/>
    </location>
</feature>
<dbReference type="FunFam" id="1.20.1250.20:FF:000340">
    <property type="entry name" value="MFS transporter, SHS family, lactate transporter"/>
    <property type="match status" value="1"/>
</dbReference>
<feature type="transmembrane region" description="Helical" evidence="6">
    <location>
        <begin position="319"/>
        <end position="340"/>
    </location>
</feature>
<feature type="transmembrane region" description="Helical" evidence="6">
    <location>
        <begin position="89"/>
        <end position="111"/>
    </location>
</feature>
<feature type="transmembrane region" description="Helical" evidence="6">
    <location>
        <begin position="51"/>
        <end position="69"/>
    </location>
</feature>
<evidence type="ECO:0000256" key="6">
    <source>
        <dbReference type="SAM" id="Phobius"/>
    </source>
</evidence>
<feature type="transmembrane region" description="Helical" evidence="6">
    <location>
        <begin position="279"/>
        <end position="299"/>
    </location>
</feature>
<dbReference type="PANTHER" id="PTHR23508:SF10">
    <property type="entry name" value="CARBOXYLIC ACID TRANSPORTER PROTEIN HOMOLOG"/>
    <property type="match status" value="1"/>
</dbReference>
<feature type="compositionally biased region" description="Basic and acidic residues" evidence="5">
    <location>
        <begin position="516"/>
        <end position="532"/>
    </location>
</feature>
<feature type="transmembrane region" description="Helical" evidence="6">
    <location>
        <begin position="178"/>
        <end position="198"/>
    </location>
</feature>
<name>A0AB34KXQ2_9PEZI</name>
<feature type="region of interest" description="Disordered" evidence="5">
    <location>
        <begin position="503"/>
        <end position="532"/>
    </location>
</feature>
<dbReference type="Pfam" id="PF00083">
    <property type="entry name" value="Sugar_tr"/>
    <property type="match status" value="1"/>
</dbReference>
<comment type="caution">
    <text evidence="8">The sequence shown here is derived from an EMBL/GenBank/DDBJ whole genome shotgun (WGS) entry which is preliminary data.</text>
</comment>
<evidence type="ECO:0000256" key="4">
    <source>
        <dbReference type="ARBA" id="ARBA00023136"/>
    </source>
</evidence>
<dbReference type="SUPFAM" id="SSF103473">
    <property type="entry name" value="MFS general substrate transporter"/>
    <property type="match status" value="1"/>
</dbReference>
<feature type="transmembrane region" description="Helical" evidence="6">
    <location>
        <begin position="445"/>
        <end position="466"/>
    </location>
</feature>
<dbReference type="GO" id="GO:0035879">
    <property type="term" value="P:plasma membrane lactate transport"/>
    <property type="evidence" value="ECO:0007669"/>
    <property type="project" value="TreeGrafter"/>
</dbReference>
<evidence type="ECO:0000256" key="3">
    <source>
        <dbReference type="ARBA" id="ARBA00022989"/>
    </source>
</evidence>
<accession>A0AB34KXQ2</accession>
<dbReference type="PANTHER" id="PTHR23508">
    <property type="entry name" value="CARBOXYLIC ACID TRANSPORTER PROTEIN HOMOLOG"/>
    <property type="match status" value="1"/>
</dbReference>
<proteinExistence type="predicted"/>
<evidence type="ECO:0000259" key="7">
    <source>
        <dbReference type="PROSITE" id="PS50850"/>
    </source>
</evidence>
<sequence length="532" mass="58816">MRNNMALGWFYSPSQIGRYLLSRVPTLRPPKQRAKMQNPISILRQLDAHQWLMFCAGFIGWTWDAFDFFTVSLTVTEVAQEFGVENSEVTWGITITLMLRSVGALIFGTISDRYGRKWVMIFNLFLFIILELATGFTNNLSEFLAVRALYGIAMGGLYGPAAATALEDLPYDARGILSGLYQQGYAVGYLLAAIFYRALVPTTAQSWRSLFWFGAGPPVLIILFRWYLPETNHFLVMKAEREAKAAQAAELLEDDQPRSRGSHMRAFGREAGHAIKSNWVLLVYMIVVMTGFNSISHGSQDLYPTFLKNQAGMSATQTTVITVVGQIGALIGSTIIGYLSTYYGRRLVMVIACIFGGAIVPAYILPRDLSLIASTFFEQVFVGGVWGPIPIHLIELSPPALRTLTVGLTYQLGNLASSASATIESVIGERFPLPPTPSGVERFDYGKVIAIFMGAVWAYILFFILLGPEMSQEERDEEAALAKEYEEMRKSGVSLQEIGAGRAKALGPGEQPGMNEKAEEKAAEMARHVEKV</sequence>
<feature type="transmembrane region" description="Helical" evidence="6">
    <location>
        <begin position="210"/>
        <end position="228"/>
    </location>
</feature>
<dbReference type="Gene3D" id="1.20.1250.20">
    <property type="entry name" value="MFS general substrate transporter like domains"/>
    <property type="match status" value="2"/>
</dbReference>
<keyword evidence="2 6" id="KW-0812">Transmembrane</keyword>
<dbReference type="Proteomes" id="UP000803884">
    <property type="component" value="Unassembled WGS sequence"/>
</dbReference>
<dbReference type="GO" id="GO:0015355">
    <property type="term" value="F:secondary active monocarboxylate transmembrane transporter activity"/>
    <property type="evidence" value="ECO:0007669"/>
    <property type="project" value="TreeGrafter"/>
</dbReference>
<dbReference type="GeneID" id="96004860"/>
<keyword evidence="4 6" id="KW-0472">Membrane</keyword>
<reference evidence="8 9" key="1">
    <citation type="journal article" date="2020" name="Microbiol. Resour. Announc.">
        <title>Draft Genome Sequence of a Cladosporium Species Isolated from the Mesophotic Ascidian Didemnum maculosum.</title>
        <authorList>
            <person name="Gioti A."/>
            <person name="Siaperas R."/>
            <person name="Nikolaivits E."/>
            <person name="Le Goff G."/>
            <person name="Ouazzani J."/>
            <person name="Kotoulas G."/>
            <person name="Topakas E."/>
        </authorList>
    </citation>
    <scope>NUCLEOTIDE SEQUENCE [LARGE SCALE GENOMIC DNA]</scope>
    <source>
        <strain evidence="8 9">TM138-S3</strain>
    </source>
</reference>
<comment type="subcellular location">
    <subcellularLocation>
        <location evidence="1">Membrane</location>
        <topology evidence="1">Multi-pass membrane protein</topology>
    </subcellularLocation>
</comment>
<dbReference type="InterPro" id="IPR020846">
    <property type="entry name" value="MFS_dom"/>
</dbReference>
<dbReference type="EMBL" id="JAAQHG020000008">
    <property type="protein sequence ID" value="KAL1588093.1"/>
    <property type="molecule type" value="Genomic_DNA"/>
</dbReference>
<dbReference type="InterPro" id="IPR005828">
    <property type="entry name" value="MFS_sugar_transport-like"/>
</dbReference>